<evidence type="ECO:0000313" key="1">
    <source>
        <dbReference type="EMBL" id="KYQ91966.1"/>
    </source>
</evidence>
<organism evidence="1 2">
    <name type="scientific">Tieghemostelium lacteum</name>
    <name type="common">Slime mold</name>
    <name type="synonym">Dictyostelium lacteum</name>
    <dbReference type="NCBI Taxonomy" id="361077"/>
    <lineage>
        <taxon>Eukaryota</taxon>
        <taxon>Amoebozoa</taxon>
        <taxon>Evosea</taxon>
        <taxon>Eumycetozoa</taxon>
        <taxon>Dictyostelia</taxon>
        <taxon>Dictyosteliales</taxon>
        <taxon>Raperosteliaceae</taxon>
        <taxon>Tieghemostelium</taxon>
    </lineage>
</organism>
<comment type="caution">
    <text evidence="1">The sequence shown here is derived from an EMBL/GenBank/DDBJ whole genome shotgun (WGS) entry which is preliminary data.</text>
</comment>
<sequence length="231" mass="27200">MLPLTVLKIIFQQLNDNDKLSYLSTCKTLNQQIKKFTFEEFPIDYIYKSQQASKYQSIFKLFKKTNNNELKINNIIKYIFSIKFENINIQYEEQNQIFIDLVNKLECSTTINIQQLQIQCKTHALIQRIKPPLLLNSFPNTLKTLILGMKMDYVVKLELDFWQETIRVPPTVEILFLGSNLKYPLVKGSIPDSVTDLTILYNFMSGNESSIDSKEHWDNVHYAYIFIIYDI</sequence>
<reference evidence="1 2" key="1">
    <citation type="submission" date="2015-12" db="EMBL/GenBank/DDBJ databases">
        <title>Dictyostelia acquired genes for synthesis and detection of signals that induce cell-type specialization by lateral gene transfer from prokaryotes.</title>
        <authorList>
            <person name="Gloeckner G."/>
            <person name="Schaap P."/>
        </authorList>
    </citation>
    <scope>NUCLEOTIDE SEQUENCE [LARGE SCALE GENOMIC DNA]</scope>
    <source>
        <strain evidence="1 2">TK</strain>
    </source>
</reference>
<dbReference type="EMBL" id="LODT01000031">
    <property type="protein sequence ID" value="KYQ91966.1"/>
    <property type="molecule type" value="Genomic_DNA"/>
</dbReference>
<accession>A0A151ZDD5</accession>
<dbReference type="Pfam" id="PF05725">
    <property type="entry name" value="FNIP"/>
    <property type="match status" value="1"/>
</dbReference>
<keyword evidence="2" id="KW-1185">Reference proteome</keyword>
<gene>
    <name evidence="1" type="ORF">DLAC_06783</name>
</gene>
<dbReference type="Proteomes" id="UP000076078">
    <property type="component" value="Unassembled WGS sequence"/>
</dbReference>
<evidence type="ECO:0000313" key="2">
    <source>
        <dbReference type="Proteomes" id="UP000076078"/>
    </source>
</evidence>
<dbReference type="InterPro" id="IPR008615">
    <property type="entry name" value="FNIP"/>
</dbReference>
<protein>
    <recommendedName>
        <fullName evidence="3">F-box domain-containing protein</fullName>
    </recommendedName>
</protein>
<dbReference type="InParanoid" id="A0A151ZDD5"/>
<name>A0A151ZDD5_TIELA</name>
<proteinExistence type="predicted"/>
<evidence type="ECO:0008006" key="3">
    <source>
        <dbReference type="Google" id="ProtNLM"/>
    </source>
</evidence>
<dbReference type="AlphaFoldDB" id="A0A151ZDD5"/>